<evidence type="ECO:0000256" key="4">
    <source>
        <dbReference type="ARBA" id="ARBA00019665"/>
    </source>
</evidence>
<dbReference type="Gene3D" id="1.10.287.130">
    <property type="match status" value="1"/>
</dbReference>
<keyword evidence="15" id="KW-0902">Two-component regulatory system</keyword>
<dbReference type="InterPro" id="IPR050351">
    <property type="entry name" value="BphY/WalK/GraS-like"/>
</dbReference>
<evidence type="ECO:0000256" key="8">
    <source>
        <dbReference type="ARBA" id="ARBA00022592"/>
    </source>
</evidence>
<dbReference type="GO" id="GO:0016036">
    <property type="term" value="P:cellular response to phosphate starvation"/>
    <property type="evidence" value="ECO:0007669"/>
    <property type="project" value="TreeGrafter"/>
</dbReference>
<evidence type="ECO:0000313" key="20">
    <source>
        <dbReference type="EMBL" id="PZA17888.1"/>
    </source>
</evidence>
<keyword evidence="5" id="KW-0813">Transport</keyword>
<dbReference type="GO" id="GO:0006817">
    <property type="term" value="P:phosphate ion transport"/>
    <property type="evidence" value="ECO:0007669"/>
    <property type="project" value="UniProtKB-KW"/>
</dbReference>
<keyword evidence="7" id="KW-0597">Phosphoprotein</keyword>
<evidence type="ECO:0000313" key="21">
    <source>
        <dbReference type="Proteomes" id="UP000248259"/>
    </source>
</evidence>
<evidence type="ECO:0000256" key="3">
    <source>
        <dbReference type="ARBA" id="ARBA00012438"/>
    </source>
</evidence>
<dbReference type="FunFam" id="1.10.287.130:FF:000001">
    <property type="entry name" value="Two-component sensor histidine kinase"/>
    <property type="match status" value="1"/>
</dbReference>
<dbReference type="InterPro" id="IPR005467">
    <property type="entry name" value="His_kinase_dom"/>
</dbReference>
<evidence type="ECO:0000256" key="16">
    <source>
        <dbReference type="ARBA" id="ARBA00023136"/>
    </source>
</evidence>
<accession>A0A323VCB4</accession>
<organism evidence="20 21">
    <name type="scientific">Parazoarcus communis SWub3 = DSM 12120</name>
    <dbReference type="NCBI Taxonomy" id="1121029"/>
    <lineage>
        <taxon>Bacteria</taxon>
        <taxon>Pseudomonadati</taxon>
        <taxon>Pseudomonadota</taxon>
        <taxon>Betaproteobacteria</taxon>
        <taxon>Rhodocyclales</taxon>
        <taxon>Zoogloeaceae</taxon>
        <taxon>Parazoarcus</taxon>
    </lineage>
</organism>
<comment type="caution">
    <text evidence="20">The sequence shown here is derived from an EMBL/GenBank/DDBJ whole genome shotgun (WGS) entry which is preliminary data.</text>
</comment>
<keyword evidence="9" id="KW-0808">Transferase</keyword>
<keyword evidence="21" id="KW-1185">Reference proteome</keyword>
<dbReference type="Pfam" id="PF02518">
    <property type="entry name" value="HATPase_c"/>
    <property type="match status" value="1"/>
</dbReference>
<keyword evidence="8" id="KW-0592">Phosphate transport</keyword>
<dbReference type="PRINTS" id="PR00344">
    <property type="entry name" value="BCTRLSENSOR"/>
</dbReference>
<dbReference type="Pfam" id="PF11808">
    <property type="entry name" value="PhoR"/>
    <property type="match status" value="1"/>
</dbReference>
<keyword evidence="12 20" id="KW-0418">Kinase</keyword>
<sequence length="496" mass="54435">MCISGDCAVRLSRPDTTRWCRRCGVAATVSRHRRSSQAACDNPARLCGLGVLIIRSLTYLLASALTALAVLACLSVAVALLAGTVAGLCAFIAGLLLWGALHLRHLNHLVLWTREPVGTPVPRAMGAWGRVFADLAGRTRLAYDMRERLSSALERFQDASQAMPDGVIYLSDSDTIEWLNLRAEQHFGLDRDHDIGAPVVNLLRQPEFVRYLASGNFEEPMVMQCARRQGLTLQIQIIPFGDDQKMVLSRDISQIEKLETMRRDFVANVSHELRTPLTVVGGFLETLVDGLDDFEREDVIRFLNLALDQSNRMRRLIEDLLTLSALETGAPAPSEERIEIGALLKGVYDDTELLSGGRHQVTLDVQGGGYLLGSAKELHSAFSNLASNAVRYTPEGGRIELVWTHDAQGAVFSVRDTGIGIDAADIPRLTERFYRVDRGRSRESGGTGLGLAIVKHILTRHQAMLRVKSALGQGSVFSAHLPKARFIPLPAQASRS</sequence>
<dbReference type="SMART" id="SM00387">
    <property type="entry name" value="HATPase_c"/>
    <property type="match status" value="1"/>
</dbReference>
<keyword evidence="6" id="KW-1003">Cell membrane</keyword>
<dbReference type="InterPro" id="IPR021766">
    <property type="entry name" value="PhoR_N"/>
</dbReference>
<dbReference type="Proteomes" id="UP000248259">
    <property type="component" value="Unassembled WGS sequence"/>
</dbReference>
<reference evidence="20 21" key="1">
    <citation type="submission" date="2018-06" db="EMBL/GenBank/DDBJ databases">
        <title>Azoarcus communis strain SWub3 genome.</title>
        <authorList>
            <person name="Zorraquino Salvo V."/>
            <person name="Toubiana D."/>
            <person name="Blumwald E."/>
        </authorList>
    </citation>
    <scope>NUCLEOTIDE SEQUENCE [LARGE SCALE GENOMIC DNA]</scope>
    <source>
        <strain evidence="20 21">SWub3</strain>
    </source>
</reference>
<protein>
    <recommendedName>
        <fullName evidence="4">Phosphate regulon sensor protein PhoR</fullName>
        <ecNumber evidence="3">2.7.13.3</ecNumber>
    </recommendedName>
</protein>
<comment type="catalytic activity">
    <reaction evidence="1">
        <text>ATP + protein L-histidine = ADP + protein N-phospho-L-histidine.</text>
        <dbReference type="EC" id="2.7.13.3"/>
    </reaction>
</comment>
<keyword evidence="11" id="KW-0547">Nucleotide-binding</keyword>
<dbReference type="InterPro" id="IPR036097">
    <property type="entry name" value="HisK_dim/P_sf"/>
</dbReference>
<dbReference type="FunFam" id="3.30.565.10:FF:000006">
    <property type="entry name" value="Sensor histidine kinase WalK"/>
    <property type="match status" value="1"/>
</dbReference>
<evidence type="ECO:0000256" key="6">
    <source>
        <dbReference type="ARBA" id="ARBA00022475"/>
    </source>
</evidence>
<dbReference type="InterPro" id="IPR036890">
    <property type="entry name" value="HATPase_C_sf"/>
</dbReference>
<evidence type="ECO:0000256" key="11">
    <source>
        <dbReference type="ARBA" id="ARBA00022741"/>
    </source>
</evidence>
<dbReference type="InterPro" id="IPR035965">
    <property type="entry name" value="PAS-like_dom_sf"/>
</dbReference>
<dbReference type="InterPro" id="IPR004358">
    <property type="entry name" value="Sig_transdc_His_kin-like_C"/>
</dbReference>
<dbReference type="SUPFAM" id="SSF55874">
    <property type="entry name" value="ATPase domain of HSP90 chaperone/DNA topoisomerase II/histidine kinase"/>
    <property type="match status" value="1"/>
</dbReference>
<evidence type="ECO:0000256" key="1">
    <source>
        <dbReference type="ARBA" id="ARBA00000085"/>
    </source>
</evidence>
<evidence type="ECO:0000256" key="14">
    <source>
        <dbReference type="ARBA" id="ARBA00022989"/>
    </source>
</evidence>
<dbReference type="PANTHER" id="PTHR45453:SF1">
    <property type="entry name" value="PHOSPHATE REGULON SENSOR PROTEIN PHOR"/>
    <property type="match status" value="1"/>
</dbReference>
<dbReference type="GO" id="GO:0005886">
    <property type="term" value="C:plasma membrane"/>
    <property type="evidence" value="ECO:0007669"/>
    <property type="project" value="UniProtKB-SubCell"/>
</dbReference>
<feature type="domain" description="Histidine kinase" evidence="19">
    <location>
        <begin position="268"/>
        <end position="485"/>
    </location>
</feature>
<evidence type="ECO:0000256" key="18">
    <source>
        <dbReference type="SAM" id="Phobius"/>
    </source>
</evidence>
<dbReference type="CDD" id="cd00130">
    <property type="entry name" value="PAS"/>
    <property type="match status" value="1"/>
</dbReference>
<dbReference type="InterPro" id="IPR003594">
    <property type="entry name" value="HATPase_dom"/>
</dbReference>
<dbReference type="OrthoDB" id="9813151at2"/>
<evidence type="ECO:0000256" key="10">
    <source>
        <dbReference type="ARBA" id="ARBA00022692"/>
    </source>
</evidence>
<keyword evidence="16 18" id="KW-0472">Membrane</keyword>
<dbReference type="GO" id="GO:0005524">
    <property type="term" value="F:ATP binding"/>
    <property type="evidence" value="ECO:0007669"/>
    <property type="project" value="UniProtKB-KW"/>
</dbReference>
<dbReference type="InterPro" id="IPR000014">
    <property type="entry name" value="PAS"/>
</dbReference>
<evidence type="ECO:0000256" key="17">
    <source>
        <dbReference type="ARBA" id="ARBA00025207"/>
    </source>
</evidence>
<evidence type="ECO:0000256" key="9">
    <source>
        <dbReference type="ARBA" id="ARBA00022679"/>
    </source>
</evidence>
<dbReference type="GO" id="GO:0000155">
    <property type="term" value="F:phosphorelay sensor kinase activity"/>
    <property type="evidence" value="ECO:0007669"/>
    <property type="project" value="InterPro"/>
</dbReference>
<dbReference type="Gene3D" id="3.30.565.10">
    <property type="entry name" value="Histidine kinase-like ATPase, C-terminal domain"/>
    <property type="match status" value="1"/>
</dbReference>
<dbReference type="EMBL" id="QKOE01000002">
    <property type="protein sequence ID" value="PZA17888.1"/>
    <property type="molecule type" value="Genomic_DNA"/>
</dbReference>
<dbReference type="CDD" id="cd00082">
    <property type="entry name" value="HisKA"/>
    <property type="match status" value="1"/>
</dbReference>
<comment type="function">
    <text evidence="17">Member of the two-component regulatory system PhoR/PhoB involved in the phosphate regulon genes expression. PhoR may function as a membrane-associated protein kinase that phosphorylates PhoB in response to environmental signals.</text>
</comment>
<dbReference type="SMART" id="SM00091">
    <property type="entry name" value="PAS"/>
    <property type="match status" value="1"/>
</dbReference>
<dbReference type="SUPFAM" id="SSF47384">
    <property type="entry name" value="Homodimeric domain of signal transducing histidine kinase"/>
    <property type="match status" value="1"/>
</dbReference>
<dbReference type="InterPro" id="IPR003661">
    <property type="entry name" value="HisK_dim/P_dom"/>
</dbReference>
<dbReference type="PANTHER" id="PTHR45453">
    <property type="entry name" value="PHOSPHATE REGULON SENSOR PROTEIN PHOR"/>
    <property type="match status" value="1"/>
</dbReference>
<dbReference type="Pfam" id="PF00512">
    <property type="entry name" value="HisKA"/>
    <property type="match status" value="1"/>
</dbReference>
<evidence type="ECO:0000256" key="2">
    <source>
        <dbReference type="ARBA" id="ARBA00004429"/>
    </source>
</evidence>
<gene>
    <name evidence="20" type="primary">phoR</name>
    <name evidence="20" type="ORF">DNK49_05045</name>
</gene>
<comment type="subcellular location">
    <subcellularLocation>
        <location evidence="2">Cell inner membrane</location>
        <topology evidence="2">Multi-pass membrane protein</topology>
    </subcellularLocation>
</comment>
<feature type="transmembrane region" description="Helical" evidence="18">
    <location>
        <begin position="68"/>
        <end position="98"/>
    </location>
</feature>
<dbReference type="SMART" id="SM00388">
    <property type="entry name" value="HisKA"/>
    <property type="match status" value="1"/>
</dbReference>
<dbReference type="NCBIfam" id="TIGR02966">
    <property type="entry name" value="phoR_proteo"/>
    <property type="match status" value="1"/>
</dbReference>
<dbReference type="Gene3D" id="3.30.450.20">
    <property type="entry name" value="PAS domain"/>
    <property type="match status" value="1"/>
</dbReference>
<evidence type="ECO:0000256" key="13">
    <source>
        <dbReference type="ARBA" id="ARBA00022840"/>
    </source>
</evidence>
<dbReference type="GO" id="GO:0004721">
    <property type="term" value="F:phosphoprotein phosphatase activity"/>
    <property type="evidence" value="ECO:0007669"/>
    <property type="project" value="InterPro"/>
</dbReference>
<keyword evidence="14 18" id="KW-1133">Transmembrane helix</keyword>
<evidence type="ECO:0000256" key="7">
    <source>
        <dbReference type="ARBA" id="ARBA00022553"/>
    </source>
</evidence>
<keyword evidence="13" id="KW-0067">ATP-binding</keyword>
<dbReference type="InterPro" id="IPR014310">
    <property type="entry name" value="Sig_transdc_His_kinase_PhoR"/>
</dbReference>
<dbReference type="SUPFAM" id="SSF55785">
    <property type="entry name" value="PYP-like sensor domain (PAS domain)"/>
    <property type="match status" value="1"/>
</dbReference>
<dbReference type="Pfam" id="PF13188">
    <property type="entry name" value="PAS_8"/>
    <property type="match status" value="1"/>
</dbReference>
<evidence type="ECO:0000256" key="5">
    <source>
        <dbReference type="ARBA" id="ARBA00022448"/>
    </source>
</evidence>
<keyword evidence="10 18" id="KW-0812">Transmembrane</keyword>
<dbReference type="PROSITE" id="PS50109">
    <property type="entry name" value="HIS_KIN"/>
    <property type="match status" value="1"/>
</dbReference>
<dbReference type="AlphaFoldDB" id="A0A323VCB4"/>
<evidence type="ECO:0000256" key="15">
    <source>
        <dbReference type="ARBA" id="ARBA00023012"/>
    </source>
</evidence>
<proteinExistence type="predicted"/>
<evidence type="ECO:0000256" key="12">
    <source>
        <dbReference type="ARBA" id="ARBA00022777"/>
    </source>
</evidence>
<name>A0A323VCB4_9RHOO</name>
<evidence type="ECO:0000259" key="19">
    <source>
        <dbReference type="PROSITE" id="PS50109"/>
    </source>
</evidence>
<dbReference type="EC" id="2.7.13.3" evidence="3"/>